<dbReference type="SUPFAM" id="SSF55785">
    <property type="entry name" value="PYP-like sensor domain (PAS domain)"/>
    <property type="match status" value="5"/>
</dbReference>
<name>A0A1F2WI76_9ACTN</name>
<protein>
    <recommendedName>
        <fullName evidence="3">histidine kinase</fullName>
        <ecNumber evidence="3">2.7.13.3</ecNumber>
    </recommendedName>
</protein>
<dbReference type="SMART" id="SM00065">
    <property type="entry name" value="GAF"/>
    <property type="match status" value="1"/>
</dbReference>
<dbReference type="FunFam" id="3.30.565.10:FF:000006">
    <property type="entry name" value="Sensor histidine kinase WalK"/>
    <property type="match status" value="1"/>
</dbReference>
<dbReference type="PROSITE" id="PS50109">
    <property type="entry name" value="HIS_KIN"/>
    <property type="match status" value="1"/>
</dbReference>
<dbReference type="InterPro" id="IPR001610">
    <property type="entry name" value="PAC"/>
</dbReference>
<proteinExistence type="predicted"/>
<dbReference type="SMART" id="SM00388">
    <property type="entry name" value="HisKA"/>
    <property type="match status" value="1"/>
</dbReference>
<dbReference type="InterPro" id="IPR052162">
    <property type="entry name" value="Sensor_kinase/Photoreceptor"/>
</dbReference>
<dbReference type="InterPro" id="IPR036890">
    <property type="entry name" value="HATPase_C_sf"/>
</dbReference>
<dbReference type="PRINTS" id="PR00344">
    <property type="entry name" value="BCTRLSENSOR"/>
</dbReference>
<dbReference type="InterPro" id="IPR000014">
    <property type="entry name" value="PAS"/>
</dbReference>
<evidence type="ECO:0000256" key="5">
    <source>
        <dbReference type="ARBA" id="ARBA00022679"/>
    </source>
</evidence>
<gene>
    <name evidence="11" type="ORF">A2Y75_01030</name>
</gene>
<dbReference type="PANTHER" id="PTHR43304">
    <property type="entry name" value="PHYTOCHROME-LIKE PROTEIN CPH1"/>
    <property type="match status" value="1"/>
</dbReference>
<dbReference type="SUPFAM" id="SSF47384">
    <property type="entry name" value="Homodimeric domain of signal transducing histidine kinase"/>
    <property type="match status" value="1"/>
</dbReference>
<evidence type="ECO:0000256" key="7">
    <source>
        <dbReference type="ARBA" id="ARBA00023012"/>
    </source>
</evidence>
<dbReference type="STRING" id="1797197.A2Y75_01030"/>
<dbReference type="Proteomes" id="UP000177876">
    <property type="component" value="Unassembled WGS sequence"/>
</dbReference>
<dbReference type="SUPFAM" id="SSF55874">
    <property type="entry name" value="ATPase domain of HSP90 chaperone/DNA topoisomerase II/histidine kinase"/>
    <property type="match status" value="1"/>
</dbReference>
<dbReference type="Gene3D" id="3.30.565.10">
    <property type="entry name" value="Histidine kinase-like ATPase, C-terminal domain"/>
    <property type="match status" value="1"/>
</dbReference>
<accession>A0A1F2WI76</accession>
<dbReference type="SMART" id="SM00086">
    <property type="entry name" value="PAC"/>
    <property type="match status" value="5"/>
</dbReference>
<dbReference type="CDD" id="cd00082">
    <property type="entry name" value="HisKA"/>
    <property type="match status" value="1"/>
</dbReference>
<evidence type="ECO:0000259" key="9">
    <source>
        <dbReference type="PROSITE" id="PS50112"/>
    </source>
</evidence>
<reference evidence="11 12" key="1">
    <citation type="journal article" date="2016" name="Nat. Commun.">
        <title>Thousands of microbial genomes shed light on interconnected biogeochemical processes in an aquifer system.</title>
        <authorList>
            <person name="Anantharaman K."/>
            <person name="Brown C.T."/>
            <person name="Hug L.A."/>
            <person name="Sharon I."/>
            <person name="Castelle C.J."/>
            <person name="Probst A.J."/>
            <person name="Thomas B.C."/>
            <person name="Singh A."/>
            <person name="Wilkins M.J."/>
            <person name="Karaoz U."/>
            <person name="Brodie E.L."/>
            <person name="Williams K.H."/>
            <person name="Hubbard S.S."/>
            <person name="Banfield J.F."/>
        </authorList>
    </citation>
    <scope>NUCLEOTIDE SEQUENCE [LARGE SCALE GENOMIC DNA]</scope>
</reference>
<dbReference type="SUPFAM" id="SSF55781">
    <property type="entry name" value="GAF domain-like"/>
    <property type="match status" value="1"/>
</dbReference>
<dbReference type="CDD" id="cd00075">
    <property type="entry name" value="HATPase"/>
    <property type="match status" value="1"/>
</dbReference>
<comment type="catalytic activity">
    <reaction evidence="1">
        <text>ATP + protein L-histidine = ADP + protein N-phospho-L-histidine.</text>
        <dbReference type="EC" id="2.7.13.3"/>
    </reaction>
</comment>
<comment type="caution">
    <text evidence="11">The sequence shown here is derived from an EMBL/GenBank/DDBJ whole genome shotgun (WGS) entry which is preliminary data.</text>
</comment>
<dbReference type="InterPro" id="IPR035965">
    <property type="entry name" value="PAS-like_dom_sf"/>
</dbReference>
<feature type="domain" description="PAC" evidence="10">
    <location>
        <begin position="619"/>
        <end position="670"/>
    </location>
</feature>
<comment type="subcellular location">
    <subcellularLocation>
        <location evidence="2">Cell membrane</location>
    </subcellularLocation>
</comment>
<dbReference type="SMART" id="SM00091">
    <property type="entry name" value="PAS"/>
    <property type="match status" value="5"/>
</dbReference>
<dbReference type="InterPro" id="IPR029016">
    <property type="entry name" value="GAF-like_dom_sf"/>
</dbReference>
<dbReference type="Pfam" id="PF08447">
    <property type="entry name" value="PAS_3"/>
    <property type="match status" value="1"/>
</dbReference>
<dbReference type="NCBIfam" id="TIGR00229">
    <property type="entry name" value="sensory_box"/>
    <property type="match status" value="5"/>
</dbReference>
<dbReference type="PANTHER" id="PTHR43304:SF1">
    <property type="entry name" value="PAC DOMAIN-CONTAINING PROTEIN"/>
    <property type="match status" value="1"/>
</dbReference>
<dbReference type="Pfam" id="PF00989">
    <property type="entry name" value="PAS"/>
    <property type="match status" value="2"/>
</dbReference>
<keyword evidence="5" id="KW-0808">Transferase</keyword>
<evidence type="ECO:0000256" key="1">
    <source>
        <dbReference type="ARBA" id="ARBA00000085"/>
    </source>
</evidence>
<dbReference type="AlphaFoldDB" id="A0A1F2WI76"/>
<dbReference type="InterPro" id="IPR036097">
    <property type="entry name" value="HisK_dim/P_sf"/>
</dbReference>
<dbReference type="InterPro" id="IPR013767">
    <property type="entry name" value="PAS_fold"/>
</dbReference>
<dbReference type="PROSITE" id="PS50113">
    <property type="entry name" value="PAC"/>
    <property type="match status" value="4"/>
</dbReference>
<dbReference type="InterPro" id="IPR013656">
    <property type="entry name" value="PAS_4"/>
</dbReference>
<dbReference type="Pfam" id="PF08448">
    <property type="entry name" value="PAS_4"/>
    <property type="match status" value="2"/>
</dbReference>
<organism evidence="11 12">
    <name type="scientific">Candidatus Solincola sediminis</name>
    <dbReference type="NCBI Taxonomy" id="1797199"/>
    <lineage>
        <taxon>Bacteria</taxon>
        <taxon>Bacillati</taxon>
        <taxon>Actinomycetota</taxon>
        <taxon>Candidatus Geothermincolia</taxon>
        <taxon>Candidatus Geothermincolales</taxon>
        <taxon>Candidatus Geothermincolaceae</taxon>
        <taxon>Candidatus Solincola</taxon>
    </lineage>
</organism>
<feature type="domain" description="PAS" evidence="9">
    <location>
        <begin position="417"/>
        <end position="489"/>
    </location>
</feature>
<dbReference type="GO" id="GO:0005886">
    <property type="term" value="C:plasma membrane"/>
    <property type="evidence" value="ECO:0007669"/>
    <property type="project" value="UniProtKB-SubCell"/>
</dbReference>
<dbReference type="InterPro" id="IPR003661">
    <property type="entry name" value="HisK_dim/P_dom"/>
</dbReference>
<evidence type="ECO:0000256" key="4">
    <source>
        <dbReference type="ARBA" id="ARBA00022553"/>
    </source>
</evidence>
<dbReference type="PROSITE" id="PS50112">
    <property type="entry name" value="PAS"/>
    <property type="match status" value="5"/>
</dbReference>
<dbReference type="Gene3D" id="1.10.287.130">
    <property type="match status" value="1"/>
</dbReference>
<evidence type="ECO:0000313" key="12">
    <source>
        <dbReference type="Proteomes" id="UP000177876"/>
    </source>
</evidence>
<evidence type="ECO:0000259" key="8">
    <source>
        <dbReference type="PROSITE" id="PS50109"/>
    </source>
</evidence>
<dbReference type="CDD" id="cd00130">
    <property type="entry name" value="PAS"/>
    <property type="match status" value="5"/>
</dbReference>
<feature type="domain" description="PAS" evidence="9">
    <location>
        <begin position="5"/>
        <end position="60"/>
    </location>
</feature>
<keyword evidence="7" id="KW-0902">Two-component regulatory system</keyword>
<feature type="domain" description="PAS" evidence="9">
    <location>
        <begin position="545"/>
        <end position="600"/>
    </location>
</feature>
<dbReference type="InterPro" id="IPR004358">
    <property type="entry name" value="Sig_transdc_His_kin-like_C"/>
</dbReference>
<dbReference type="InterPro" id="IPR013655">
    <property type="entry name" value="PAS_fold_3"/>
</dbReference>
<dbReference type="Pfam" id="PF13185">
    <property type="entry name" value="GAF_2"/>
    <property type="match status" value="1"/>
</dbReference>
<dbReference type="SMART" id="SM00387">
    <property type="entry name" value="HATPase_c"/>
    <property type="match status" value="1"/>
</dbReference>
<dbReference type="GO" id="GO:0000155">
    <property type="term" value="F:phosphorelay sensor kinase activity"/>
    <property type="evidence" value="ECO:0007669"/>
    <property type="project" value="InterPro"/>
</dbReference>
<evidence type="ECO:0000313" key="11">
    <source>
        <dbReference type="EMBL" id="OFW56532.1"/>
    </source>
</evidence>
<evidence type="ECO:0000259" key="10">
    <source>
        <dbReference type="PROSITE" id="PS50113"/>
    </source>
</evidence>
<evidence type="ECO:0000256" key="2">
    <source>
        <dbReference type="ARBA" id="ARBA00004236"/>
    </source>
</evidence>
<dbReference type="GO" id="GO:0006355">
    <property type="term" value="P:regulation of DNA-templated transcription"/>
    <property type="evidence" value="ECO:0007669"/>
    <property type="project" value="InterPro"/>
</dbReference>
<sequence length="1026" mass="115935">MEQNKGELFEAIYQNAEMLVFGLDAEGRITIFNPACERVSGYRAEEAIGRHMLDFLIPDSIKTELIELFEDFQSGRAPDFSVNSWLTKSGEERTISWRTCVIYDEQKRPKMVLGLGADITDLLRKEEELSRSEEHFRLLIEKSLDLVAILDREGRVSYIGPSVKLILGYDQRELLGKNIFEFVHPDDVQGGKTALEIAMQRSGKTEYAELRVLHKNGSWRLHEVSSYNLFDDPNVKGLVINSRDVTERKQAEKMVQVQRDLAIQLSGTSDPTEVLETSFKAILEASDLDCGGIHIYDQVSGGLDLAYHEGVSEAFAGEIAHYDPDSPIARLVKAGNPVYTNYREMNLPKTDARVKEGIKAVAIIPVKSNGDVIGSVSVASHILDEIPRHSVNIIDMLAGQIGQAIARSRLASALRDSEERFRLLHDHAGEAIFTFDRDMKIMSVNRVGCEEIGYSEEELIGRSVLELGILQPDDIEKAAINFQELMLSGKPVRAEYRLTRKDGSPFYIDNTAAPLYNEKGELIAISNIALDITEKREAEETLRHSEEHFRTLIEKAFDVITILDGMGVIRYESPSIKEVLGYEQEELVGKNIFDYLHPEDVQVSLQAFSGGLEIPGNSTSMEVRFRHKDGSWRWFAGTGSNFLHDPAIQGILLNFRDITESKQIDRILRENEGKYRVTFESTGTAMFLVDKNAVISDANREMEKTFGYSHEEVVGRMRYMEFLIPEDVELVKGNSLKLARGELEGPIQYEVRARHKTGRIIEALISINVLPEIDKSVVSLIDITEKKNYERELLEKADQLKDFLDIAAHELRHPTTLLKGYALTLKKHWETLSPETLNESLEAMGVGADRLVHVVQELLDMSRIERNSYPMVKEEVALEPLVERAVNEMLAKDSDVEIRFEFRGRFDSVNADPESLVRLLIILLDNAVKYSWPGSMVEVIVEKGDKNLIISVLDRGTGVPQEARESIFERFYQVEEVLHHSHPGLGLGLYIGRRIVEEHGGKIWYEPREGGGTAFRFTLPLDEPPS</sequence>
<feature type="domain" description="Histidine kinase" evidence="8">
    <location>
        <begin position="806"/>
        <end position="1023"/>
    </location>
</feature>
<feature type="domain" description="PAS" evidence="9">
    <location>
        <begin position="671"/>
        <end position="742"/>
    </location>
</feature>
<dbReference type="EMBL" id="MELK01000044">
    <property type="protein sequence ID" value="OFW56532.1"/>
    <property type="molecule type" value="Genomic_DNA"/>
</dbReference>
<dbReference type="InterPro" id="IPR000700">
    <property type="entry name" value="PAS-assoc_C"/>
</dbReference>
<evidence type="ECO:0000256" key="3">
    <source>
        <dbReference type="ARBA" id="ARBA00012438"/>
    </source>
</evidence>
<feature type="domain" description="PAS" evidence="9">
    <location>
        <begin position="132"/>
        <end position="202"/>
    </location>
</feature>
<dbReference type="Pfam" id="PF02518">
    <property type="entry name" value="HATPase_c"/>
    <property type="match status" value="1"/>
</dbReference>
<dbReference type="InterPro" id="IPR005467">
    <property type="entry name" value="His_kinase_dom"/>
</dbReference>
<feature type="domain" description="PAC" evidence="10">
    <location>
        <begin position="492"/>
        <end position="544"/>
    </location>
</feature>
<dbReference type="InterPro" id="IPR003594">
    <property type="entry name" value="HATPase_dom"/>
</dbReference>
<feature type="domain" description="PAC" evidence="10">
    <location>
        <begin position="206"/>
        <end position="257"/>
    </location>
</feature>
<dbReference type="Gene3D" id="3.30.450.40">
    <property type="match status" value="1"/>
</dbReference>
<keyword evidence="6" id="KW-0418">Kinase</keyword>
<dbReference type="Gene3D" id="3.30.450.20">
    <property type="entry name" value="PAS domain"/>
    <property type="match status" value="5"/>
</dbReference>
<evidence type="ECO:0000256" key="6">
    <source>
        <dbReference type="ARBA" id="ARBA00022777"/>
    </source>
</evidence>
<feature type="domain" description="PAC" evidence="10">
    <location>
        <begin position="76"/>
        <end position="131"/>
    </location>
</feature>
<dbReference type="EC" id="2.7.13.3" evidence="3"/>
<dbReference type="Pfam" id="PF00512">
    <property type="entry name" value="HisKA"/>
    <property type="match status" value="1"/>
</dbReference>
<keyword evidence="4" id="KW-0597">Phosphoprotein</keyword>
<dbReference type="InterPro" id="IPR003018">
    <property type="entry name" value="GAF"/>
</dbReference>